<protein>
    <recommendedName>
        <fullName evidence="9">RNA polymerase subunit sigma-24</fullName>
    </recommendedName>
</protein>
<dbReference type="Pfam" id="PF08281">
    <property type="entry name" value="Sigma70_r4_2"/>
    <property type="match status" value="1"/>
</dbReference>
<dbReference type="InterPro" id="IPR014284">
    <property type="entry name" value="RNA_pol_sigma-70_dom"/>
</dbReference>
<dbReference type="SUPFAM" id="SSF88946">
    <property type="entry name" value="Sigma2 domain of RNA polymerase sigma factors"/>
    <property type="match status" value="1"/>
</dbReference>
<dbReference type="InterPro" id="IPR013249">
    <property type="entry name" value="RNA_pol_sigma70_r4_t2"/>
</dbReference>
<evidence type="ECO:0000259" key="5">
    <source>
        <dbReference type="Pfam" id="PF04542"/>
    </source>
</evidence>
<name>A0A087MI55_9GAMM</name>
<dbReference type="AlphaFoldDB" id="A0A087MI55"/>
<keyword evidence="2" id="KW-0805">Transcription regulation</keyword>
<reference evidence="8" key="1">
    <citation type="submission" date="2013-08" db="EMBL/GenBank/DDBJ databases">
        <title>Genome sequencing of Arenimonas donghaensis.</title>
        <authorList>
            <person name="Chen F."/>
            <person name="Wang G."/>
        </authorList>
    </citation>
    <scope>NUCLEOTIDE SEQUENCE [LARGE SCALE GENOMIC DNA]</scope>
    <source>
        <strain evidence="8">HO3-R19</strain>
    </source>
</reference>
<dbReference type="STRING" id="1121014.N788_02830"/>
<organism evidence="7 8">
    <name type="scientific">Arenimonas donghaensis DSM 18148 = HO3-R19</name>
    <dbReference type="NCBI Taxonomy" id="1121014"/>
    <lineage>
        <taxon>Bacteria</taxon>
        <taxon>Pseudomonadati</taxon>
        <taxon>Pseudomonadota</taxon>
        <taxon>Gammaproteobacteria</taxon>
        <taxon>Lysobacterales</taxon>
        <taxon>Lysobacteraceae</taxon>
        <taxon>Arenimonas</taxon>
    </lineage>
</organism>
<dbReference type="GO" id="GO:0016987">
    <property type="term" value="F:sigma factor activity"/>
    <property type="evidence" value="ECO:0007669"/>
    <property type="project" value="UniProtKB-KW"/>
</dbReference>
<evidence type="ECO:0000313" key="8">
    <source>
        <dbReference type="Proteomes" id="UP000029085"/>
    </source>
</evidence>
<evidence type="ECO:0000256" key="1">
    <source>
        <dbReference type="ARBA" id="ARBA00010641"/>
    </source>
</evidence>
<evidence type="ECO:0000256" key="3">
    <source>
        <dbReference type="ARBA" id="ARBA00023082"/>
    </source>
</evidence>
<feature type="domain" description="RNA polymerase sigma-70 region 2" evidence="5">
    <location>
        <begin position="30"/>
        <end position="97"/>
    </location>
</feature>
<dbReference type="RefSeq" id="WP_244444096.1">
    <property type="nucleotide sequence ID" value="NZ_AVCJ01000012.1"/>
</dbReference>
<dbReference type="Proteomes" id="UP000029085">
    <property type="component" value="Unassembled WGS sequence"/>
</dbReference>
<dbReference type="InterPro" id="IPR036388">
    <property type="entry name" value="WH-like_DNA-bd_sf"/>
</dbReference>
<proteinExistence type="inferred from homology"/>
<keyword evidence="8" id="KW-1185">Reference proteome</keyword>
<dbReference type="InterPro" id="IPR039425">
    <property type="entry name" value="RNA_pol_sigma-70-like"/>
</dbReference>
<evidence type="ECO:0000256" key="4">
    <source>
        <dbReference type="ARBA" id="ARBA00023163"/>
    </source>
</evidence>
<dbReference type="InterPro" id="IPR007627">
    <property type="entry name" value="RNA_pol_sigma70_r2"/>
</dbReference>
<dbReference type="Gene3D" id="1.10.1740.10">
    <property type="match status" value="1"/>
</dbReference>
<evidence type="ECO:0000256" key="2">
    <source>
        <dbReference type="ARBA" id="ARBA00023015"/>
    </source>
</evidence>
<feature type="domain" description="RNA polymerase sigma factor 70 region 4 type 2" evidence="6">
    <location>
        <begin position="125"/>
        <end position="176"/>
    </location>
</feature>
<dbReference type="GO" id="GO:0003677">
    <property type="term" value="F:DNA binding"/>
    <property type="evidence" value="ECO:0007669"/>
    <property type="project" value="InterPro"/>
</dbReference>
<dbReference type="PATRIC" id="fig|1121014.3.peg.1245"/>
<dbReference type="PANTHER" id="PTHR43133:SF46">
    <property type="entry name" value="RNA POLYMERASE SIGMA-70 FACTOR ECF SUBFAMILY"/>
    <property type="match status" value="1"/>
</dbReference>
<dbReference type="InterPro" id="IPR013325">
    <property type="entry name" value="RNA_pol_sigma_r2"/>
</dbReference>
<sequence>MSPPSSFAIDLPDHLVHRAQRGEASAFEQIYRRFERPVFTLALRLTGQREEAQDVLQDTMFKLFDRIGEFRGDCPFWGWLRQIAVNEALMRLRKRNRQPLAEDSDEVDLEAHDVMLPPAAADAALLAQALGKLPEATRSVIWLYHAEGYTHDEIAALMGKTASFSKSQLARGTRRLRDLLRITQEVTSHA</sequence>
<gene>
    <name evidence="7" type="ORF">N788_02830</name>
</gene>
<dbReference type="EMBL" id="AVCJ01000012">
    <property type="protein sequence ID" value="KFL36558.1"/>
    <property type="molecule type" value="Genomic_DNA"/>
</dbReference>
<dbReference type="GO" id="GO:0006352">
    <property type="term" value="P:DNA-templated transcription initiation"/>
    <property type="evidence" value="ECO:0007669"/>
    <property type="project" value="InterPro"/>
</dbReference>
<evidence type="ECO:0000259" key="6">
    <source>
        <dbReference type="Pfam" id="PF08281"/>
    </source>
</evidence>
<evidence type="ECO:0008006" key="9">
    <source>
        <dbReference type="Google" id="ProtNLM"/>
    </source>
</evidence>
<dbReference type="PANTHER" id="PTHR43133">
    <property type="entry name" value="RNA POLYMERASE ECF-TYPE SIGMA FACTO"/>
    <property type="match status" value="1"/>
</dbReference>
<dbReference type="Pfam" id="PF04542">
    <property type="entry name" value="Sigma70_r2"/>
    <property type="match status" value="1"/>
</dbReference>
<keyword evidence="4" id="KW-0804">Transcription</keyword>
<accession>A0A087MI55</accession>
<keyword evidence="3" id="KW-0731">Sigma factor</keyword>
<comment type="caution">
    <text evidence="7">The sequence shown here is derived from an EMBL/GenBank/DDBJ whole genome shotgun (WGS) entry which is preliminary data.</text>
</comment>
<reference evidence="7 8" key="2">
    <citation type="journal article" date="2015" name="Stand. Genomic Sci.">
        <title>High quality draft genomic sequence of Arenimonas donghaensis DSM 18148(T).</title>
        <authorList>
            <person name="Chen F."/>
            <person name="Wang H."/>
            <person name="Cao Y."/>
            <person name="Li X."/>
            <person name="Wang G."/>
        </authorList>
    </citation>
    <scope>NUCLEOTIDE SEQUENCE [LARGE SCALE GENOMIC DNA]</scope>
    <source>
        <strain evidence="7 8">HO3-R19</strain>
    </source>
</reference>
<dbReference type="NCBIfam" id="TIGR02937">
    <property type="entry name" value="sigma70-ECF"/>
    <property type="match status" value="1"/>
</dbReference>
<dbReference type="InterPro" id="IPR013324">
    <property type="entry name" value="RNA_pol_sigma_r3/r4-like"/>
</dbReference>
<dbReference type="SUPFAM" id="SSF88659">
    <property type="entry name" value="Sigma3 and sigma4 domains of RNA polymerase sigma factors"/>
    <property type="match status" value="1"/>
</dbReference>
<dbReference type="Gene3D" id="1.10.10.10">
    <property type="entry name" value="Winged helix-like DNA-binding domain superfamily/Winged helix DNA-binding domain"/>
    <property type="match status" value="1"/>
</dbReference>
<evidence type="ECO:0000313" key="7">
    <source>
        <dbReference type="EMBL" id="KFL36558.1"/>
    </source>
</evidence>
<comment type="similarity">
    <text evidence="1">Belongs to the sigma-70 factor family. ECF subfamily.</text>
</comment>